<sequence length="532" mass="60446">MARGVQNWRAEENIRLAKNPALSVSRLPSYVNDHYSSAIRDFPRRLLPPLLPVPLPSPGFTFGPLHLLEPTIRIILSSKLSLQQFLVRQSAHYQAKAFCRDCTVFSPARDAVIPFLIRPSHLLILCTLVFRIPPPTSLRSPLNVDPPPSENRKGIEPLANELIDNILEFLYSDKASLKNCALVGKAWVCASQQGLFETIVFKFLKRTLYALTHASSNHGPIKPKLERFIAMFDEKPYLASYVRSLEVVHFRPDDLSSKLEEAAPLASQVIHRLSYVEHILLYDCEKNMLSEFPVLREALYDIFNLPSLTRVTIQHCRFGTFIELASLLSHATHLKVLTIGSVGCFDRNLPSTSDLMSNVPPRSIKLEEFAVTASGFFNFIPWFEQESCPFQVQDLQFLRMRLSASLRTSPHILVRLVGHGLTKLELQYEYGVEEIHFHLGHLPNLESFTLDNQYYDRTENIVSWFRSFFGPVLNPHPLCHSTLIIAHLLSDAAQWESDCDQFAILDMLFAKPVFSSMETVNIHALEETINAV</sequence>
<protein>
    <submittedName>
        <fullName evidence="1">Uncharacterized protein</fullName>
    </submittedName>
</protein>
<organism evidence="1 2">
    <name type="scientific">Gymnopus androsaceus JB14</name>
    <dbReference type="NCBI Taxonomy" id="1447944"/>
    <lineage>
        <taxon>Eukaryota</taxon>
        <taxon>Fungi</taxon>
        <taxon>Dikarya</taxon>
        <taxon>Basidiomycota</taxon>
        <taxon>Agaricomycotina</taxon>
        <taxon>Agaricomycetes</taxon>
        <taxon>Agaricomycetidae</taxon>
        <taxon>Agaricales</taxon>
        <taxon>Marasmiineae</taxon>
        <taxon>Omphalotaceae</taxon>
        <taxon>Gymnopus</taxon>
    </lineage>
</organism>
<dbReference type="InterPro" id="IPR032675">
    <property type="entry name" value="LRR_dom_sf"/>
</dbReference>
<evidence type="ECO:0000313" key="2">
    <source>
        <dbReference type="Proteomes" id="UP000799118"/>
    </source>
</evidence>
<dbReference type="OrthoDB" id="3069231at2759"/>
<accession>A0A6A4H6G6</accession>
<reference evidence="1" key="1">
    <citation type="journal article" date="2019" name="Environ. Microbiol.">
        <title>Fungal ecological strategies reflected in gene transcription - a case study of two litter decomposers.</title>
        <authorList>
            <person name="Barbi F."/>
            <person name="Kohler A."/>
            <person name="Barry K."/>
            <person name="Baskaran P."/>
            <person name="Daum C."/>
            <person name="Fauchery L."/>
            <person name="Ihrmark K."/>
            <person name="Kuo A."/>
            <person name="LaButti K."/>
            <person name="Lipzen A."/>
            <person name="Morin E."/>
            <person name="Grigoriev I.V."/>
            <person name="Henrissat B."/>
            <person name="Lindahl B."/>
            <person name="Martin F."/>
        </authorList>
    </citation>
    <scope>NUCLEOTIDE SEQUENCE</scope>
    <source>
        <strain evidence="1">JB14</strain>
    </source>
</reference>
<dbReference type="SUPFAM" id="SSF52047">
    <property type="entry name" value="RNI-like"/>
    <property type="match status" value="1"/>
</dbReference>
<keyword evidence="2" id="KW-1185">Reference proteome</keyword>
<dbReference type="Gene3D" id="3.80.10.10">
    <property type="entry name" value="Ribonuclease Inhibitor"/>
    <property type="match status" value="1"/>
</dbReference>
<name>A0A6A4H6G6_9AGAR</name>
<dbReference type="Proteomes" id="UP000799118">
    <property type="component" value="Unassembled WGS sequence"/>
</dbReference>
<dbReference type="AlphaFoldDB" id="A0A6A4H6G6"/>
<evidence type="ECO:0000313" key="1">
    <source>
        <dbReference type="EMBL" id="KAE9393792.1"/>
    </source>
</evidence>
<gene>
    <name evidence="1" type="ORF">BT96DRAFT_999153</name>
</gene>
<proteinExistence type="predicted"/>
<dbReference type="EMBL" id="ML769564">
    <property type="protein sequence ID" value="KAE9393792.1"/>
    <property type="molecule type" value="Genomic_DNA"/>
</dbReference>